<keyword evidence="4" id="KW-0808">Transferase</keyword>
<comment type="caution">
    <text evidence="4">The sequence shown here is derived from an EMBL/GenBank/DDBJ whole genome shotgun (WGS) entry which is preliminary data.</text>
</comment>
<reference evidence="4" key="2">
    <citation type="submission" date="2022-01" db="EMBL/GenBank/DDBJ databases">
        <authorList>
            <person name="Yamashiro T."/>
            <person name="Shiraishi A."/>
            <person name="Satake H."/>
            <person name="Nakayama K."/>
        </authorList>
    </citation>
    <scope>NUCLEOTIDE SEQUENCE</scope>
</reference>
<dbReference type="InterPro" id="IPR036875">
    <property type="entry name" value="Znf_CCHC_sf"/>
</dbReference>
<keyword evidence="2" id="KW-0863">Zinc-finger</keyword>
<keyword evidence="1" id="KW-0645">Protease</keyword>
<dbReference type="InterPro" id="IPR054722">
    <property type="entry name" value="PolX-like_BBD"/>
</dbReference>
<proteinExistence type="predicted"/>
<dbReference type="Proteomes" id="UP001151760">
    <property type="component" value="Unassembled WGS sequence"/>
</dbReference>
<dbReference type="Pfam" id="PF00098">
    <property type="entry name" value="zf-CCHC"/>
    <property type="match status" value="1"/>
</dbReference>
<keyword evidence="2" id="KW-0862">Zinc</keyword>
<keyword evidence="1" id="KW-0378">Hydrolase</keyword>
<dbReference type="GO" id="GO:0003964">
    <property type="term" value="F:RNA-directed DNA polymerase activity"/>
    <property type="evidence" value="ECO:0007669"/>
    <property type="project" value="UniProtKB-KW"/>
</dbReference>
<accession>A0ABQ5J6E3</accession>
<evidence type="ECO:0000313" key="5">
    <source>
        <dbReference type="Proteomes" id="UP001151760"/>
    </source>
</evidence>
<dbReference type="EMBL" id="BQNB010021598">
    <property type="protein sequence ID" value="GJU08079.1"/>
    <property type="molecule type" value="Genomic_DNA"/>
</dbReference>
<dbReference type="SMART" id="SM00343">
    <property type="entry name" value="ZnF_C2HC"/>
    <property type="match status" value="1"/>
</dbReference>
<evidence type="ECO:0000256" key="1">
    <source>
        <dbReference type="ARBA" id="ARBA00022670"/>
    </source>
</evidence>
<dbReference type="InterPro" id="IPR036397">
    <property type="entry name" value="RNaseH_sf"/>
</dbReference>
<gene>
    <name evidence="4" type="ORF">Tco_1124509</name>
</gene>
<protein>
    <submittedName>
        <fullName evidence="4">Reverse transcriptase domain-containing protein</fullName>
    </submittedName>
</protein>
<feature type="domain" description="CCHC-type" evidence="3">
    <location>
        <begin position="39"/>
        <end position="54"/>
    </location>
</feature>
<keyword evidence="4" id="KW-0548">Nucleotidyltransferase</keyword>
<keyword evidence="2" id="KW-0479">Metal-binding</keyword>
<dbReference type="SUPFAM" id="SSF53098">
    <property type="entry name" value="Ribonuclease H-like"/>
    <property type="match status" value="1"/>
</dbReference>
<dbReference type="PANTHER" id="PTHR42648">
    <property type="entry name" value="TRANSPOSASE, PUTATIVE-RELATED"/>
    <property type="match status" value="1"/>
</dbReference>
<keyword evidence="5" id="KW-1185">Reference proteome</keyword>
<name>A0ABQ5J6E3_9ASTR</name>
<dbReference type="InterPro" id="IPR012337">
    <property type="entry name" value="RNaseH-like_sf"/>
</dbReference>
<keyword evidence="4" id="KW-0695">RNA-directed DNA polymerase</keyword>
<dbReference type="PROSITE" id="PS50158">
    <property type="entry name" value="ZF_CCHC"/>
    <property type="match status" value="1"/>
</dbReference>
<evidence type="ECO:0000313" key="4">
    <source>
        <dbReference type="EMBL" id="GJU08079.1"/>
    </source>
</evidence>
<evidence type="ECO:0000256" key="2">
    <source>
        <dbReference type="PROSITE-ProRule" id="PRU00047"/>
    </source>
</evidence>
<dbReference type="Gene3D" id="3.30.420.10">
    <property type="entry name" value="Ribonuclease H-like superfamily/Ribonuclease H"/>
    <property type="match status" value="1"/>
</dbReference>
<dbReference type="PANTHER" id="PTHR42648:SF31">
    <property type="entry name" value="RNA-DIRECTED DNA POLYMERASE"/>
    <property type="match status" value="1"/>
</dbReference>
<dbReference type="SUPFAM" id="SSF57756">
    <property type="entry name" value="Retrovirus zinc finger-like domains"/>
    <property type="match status" value="1"/>
</dbReference>
<dbReference type="Gene3D" id="4.10.60.10">
    <property type="entry name" value="Zinc finger, CCHC-type"/>
    <property type="match status" value="1"/>
</dbReference>
<organism evidence="4 5">
    <name type="scientific">Tanacetum coccineum</name>
    <dbReference type="NCBI Taxonomy" id="301880"/>
    <lineage>
        <taxon>Eukaryota</taxon>
        <taxon>Viridiplantae</taxon>
        <taxon>Streptophyta</taxon>
        <taxon>Embryophyta</taxon>
        <taxon>Tracheophyta</taxon>
        <taxon>Spermatophyta</taxon>
        <taxon>Magnoliopsida</taxon>
        <taxon>eudicotyledons</taxon>
        <taxon>Gunneridae</taxon>
        <taxon>Pentapetalae</taxon>
        <taxon>asterids</taxon>
        <taxon>campanulids</taxon>
        <taxon>Asterales</taxon>
        <taxon>Asteraceae</taxon>
        <taxon>Asteroideae</taxon>
        <taxon>Anthemideae</taxon>
        <taxon>Anthemidinae</taxon>
        <taxon>Tanacetum</taxon>
    </lineage>
</organism>
<reference evidence="4" key="1">
    <citation type="journal article" date="2022" name="Int. J. Mol. Sci.">
        <title>Draft Genome of Tanacetum Coccineum: Genomic Comparison of Closely Related Tanacetum-Family Plants.</title>
        <authorList>
            <person name="Yamashiro T."/>
            <person name="Shiraishi A."/>
            <person name="Nakayama K."/>
            <person name="Satake H."/>
        </authorList>
    </citation>
    <scope>NUCLEOTIDE SEQUENCE</scope>
</reference>
<dbReference type="InterPro" id="IPR001878">
    <property type="entry name" value="Znf_CCHC"/>
</dbReference>
<evidence type="ECO:0000259" key="3">
    <source>
        <dbReference type="PROSITE" id="PS50158"/>
    </source>
</evidence>
<sequence>MTQATIQASQITTESVQRRALGNKGKQIATGSQGKLVTCYNCRGQGHIARECKEKKREKDSQWFKDKALLMEAKEKGVILDAEVEAFLADVECTAPYAEPLAITTTTAFEVSHEDAYDSDVDEAPHAAAAFMANLTGTSTGEGTSNDTDFHSEVHTHNNHFFENMNHQVTQAMHQEEQLDSDVDSDIDDYDNIIPYHQYQSNTEVKNVPTEVSPVLSDQISMITILDDMRVHDNEDTLVHVEVSRTKMLENMKDPKCPIISLPINYAKLNNLYDTFVPQKELTREQAYWLPANEVASNQSKPANCFVHTCPVGCQDNSHLKHKIRFPKFDELKKNSLAVRIMNDSLRDENVSIKERFKELYNLRQVIQIVLWYLDSGCSRHMTGDRSKLINYVEKFIGTVRFGNDQFAAIVGYGDYKIGDTIITRVYYVEGLSHNLFSVGQFYDGDLEVAFRKNTCFIRNKDKEISLKKTLYEGLPKLKFTEKGYYVLHVNLGQEPMRVESINGIGVVFWLLLMKYTDSVGSGSLKTKDKTPEVIKKFIILTQRALNATVGYLRPDNGMEFVNKTLTEFCESVGITHNKRYWTHTERRVSGKTEPNSYGSCSYDAYLWQNVQCFLLWGVAVATACYTLNGSLVHTLHGKTYYELLKGKKPELSTDLIKPLPSNRLLLGLANFVESGSPGGTSNQFQTFGKHEYWCWVLMELNSLETNSEDGSSLLSSM</sequence>
<dbReference type="InterPro" id="IPR039537">
    <property type="entry name" value="Retrotran_Ty1/copia-like"/>
</dbReference>
<dbReference type="Pfam" id="PF22936">
    <property type="entry name" value="Pol_BBD"/>
    <property type="match status" value="1"/>
</dbReference>